<reference evidence="2 3" key="1">
    <citation type="journal article" date="2014" name="Genome Announc.">
        <title>Draft Genome Sequence of the Algicidal Bacterium Mangrovimonas yunxiaonensis Strain LY01.</title>
        <authorList>
            <person name="Li Y."/>
            <person name="Zhu H."/>
            <person name="Li C."/>
            <person name="Zhang H."/>
            <person name="Chen Z."/>
            <person name="Zheng W."/>
            <person name="Xu H."/>
            <person name="Zheng T."/>
        </authorList>
    </citation>
    <scope>NUCLEOTIDE SEQUENCE [LARGE SCALE GENOMIC DNA]</scope>
    <source>
        <strain evidence="2 3">LY01</strain>
    </source>
</reference>
<keyword evidence="1" id="KW-0812">Transmembrane</keyword>
<dbReference type="eggNOG" id="ENOG5033H9U">
    <property type="taxonomic scope" value="Bacteria"/>
</dbReference>
<dbReference type="EMBL" id="JPFK01000009">
    <property type="protein sequence ID" value="KFB00181.1"/>
    <property type="molecule type" value="Genomic_DNA"/>
</dbReference>
<keyword evidence="1" id="KW-1133">Transmembrane helix</keyword>
<evidence type="ECO:0000313" key="3">
    <source>
        <dbReference type="Proteomes" id="UP000028521"/>
    </source>
</evidence>
<comment type="caution">
    <text evidence="2">The sequence shown here is derived from an EMBL/GenBank/DDBJ whole genome shotgun (WGS) entry which is preliminary data.</text>
</comment>
<sequence>MPYHLSVTLISEVQIITILLISTFFFLILLILGIKKSYKLRKENDRLNEISALNDDESDKAYKDFTDGHLYE</sequence>
<organism evidence="2 3">
    <name type="scientific">Mangrovimonas yunxiaonensis</name>
    <dbReference type="NCBI Taxonomy" id="1197477"/>
    <lineage>
        <taxon>Bacteria</taxon>
        <taxon>Pseudomonadati</taxon>
        <taxon>Bacteroidota</taxon>
        <taxon>Flavobacteriia</taxon>
        <taxon>Flavobacteriales</taxon>
        <taxon>Flavobacteriaceae</taxon>
        <taxon>Mangrovimonas</taxon>
    </lineage>
</organism>
<evidence type="ECO:0000313" key="2">
    <source>
        <dbReference type="EMBL" id="KFB00181.1"/>
    </source>
</evidence>
<keyword evidence="1" id="KW-0472">Membrane</keyword>
<accession>A0A084THJ5</accession>
<name>A0A084THJ5_9FLAO</name>
<proteinExistence type="predicted"/>
<dbReference type="AlphaFoldDB" id="A0A084THJ5"/>
<evidence type="ECO:0000256" key="1">
    <source>
        <dbReference type="SAM" id="Phobius"/>
    </source>
</evidence>
<dbReference type="Proteomes" id="UP000028521">
    <property type="component" value="Unassembled WGS sequence"/>
</dbReference>
<feature type="transmembrane region" description="Helical" evidence="1">
    <location>
        <begin position="15"/>
        <end position="34"/>
    </location>
</feature>
<keyword evidence="3" id="KW-1185">Reference proteome</keyword>
<protein>
    <submittedName>
        <fullName evidence="2">Uncharacterized protein</fullName>
    </submittedName>
</protein>
<gene>
    <name evidence="2" type="ORF">IA57_12185</name>
</gene>
<reference evidence="3" key="2">
    <citation type="submission" date="2014-07" db="EMBL/GenBank/DDBJ databases">
        <title>Genome sequence of Mangrovimonas yunxiaonensis.</title>
        <authorList>
            <person name="Li Y."/>
            <person name="Zheng T."/>
        </authorList>
    </citation>
    <scope>NUCLEOTIDE SEQUENCE [LARGE SCALE GENOMIC DNA]</scope>
    <source>
        <strain evidence="3">LY01</strain>
    </source>
</reference>